<accession>A0ABV5F3E8</accession>
<evidence type="ECO:0000313" key="1">
    <source>
        <dbReference type="EMBL" id="MFB9053914.1"/>
    </source>
</evidence>
<dbReference type="Proteomes" id="UP001589605">
    <property type="component" value="Unassembled WGS sequence"/>
</dbReference>
<organism evidence="1 2">
    <name type="scientific">Formosa undariae</name>
    <dbReference type="NCBI Taxonomy" id="1325436"/>
    <lineage>
        <taxon>Bacteria</taxon>
        <taxon>Pseudomonadati</taxon>
        <taxon>Bacteroidota</taxon>
        <taxon>Flavobacteriia</taxon>
        <taxon>Flavobacteriales</taxon>
        <taxon>Flavobacteriaceae</taxon>
        <taxon>Formosa</taxon>
    </lineage>
</organism>
<sequence>MYFYIPIYNNTIGTTYLIKTDLDALTGSEKIQLLLGDIAMLLDENELVQLLKTIASAKKGCSCKECNENHDTKSLIFKSAYSTVHFKSNKTNLVALQDLIKGTLFELELSSILHLNNIPL</sequence>
<reference evidence="1 2" key="1">
    <citation type="submission" date="2024-09" db="EMBL/GenBank/DDBJ databases">
        <authorList>
            <person name="Sun Q."/>
            <person name="Mori K."/>
        </authorList>
    </citation>
    <scope>NUCLEOTIDE SEQUENCE [LARGE SCALE GENOMIC DNA]</scope>
    <source>
        <strain evidence="1 2">CECT 8286</strain>
    </source>
</reference>
<comment type="caution">
    <text evidence="1">The sequence shown here is derived from an EMBL/GenBank/DDBJ whole genome shotgun (WGS) entry which is preliminary data.</text>
</comment>
<dbReference type="EMBL" id="JBHMEZ010000012">
    <property type="protein sequence ID" value="MFB9053914.1"/>
    <property type="molecule type" value="Genomic_DNA"/>
</dbReference>
<proteinExistence type="predicted"/>
<gene>
    <name evidence="1" type="ORF">ACFFVB_12580</name>
</gene>
<dbReference type="RefSeq" id="WP_382383250.1">
    <property type="nucleotide sequence ID" value="NZ_JBHMEZ010000012.1"/>
</dbReference>
<evidence type="ECO:0000313" key="2">
    <source>
        <dbReference type="Proteomes" id="UP001589605"/>
    </source>
</evidence>
<protein>
    <submittedName>
        <fullName evidence="1">Uncharacterized protein</fullName>
    </submittedName>
</protein>
<name>A0ABV5F3E8_9FLAO</name>
<keyword evidence="2" id="KW-1185">Reference proteome</keyword>